<dbReference type="Gene3D" id="3.30.70.1070">
    <property type="entry name" value="Sporulation related repeat"/>
    <property type="match status" value="1"/>
</dbReference>
<name>A0A9Q2NZ80_9RHOB</name>
<feature type="domain" description="SPOR" evidence="1">
    <location>
        <begin position="216"/>
        <end position="301"/>
    </location>
</feature>
<dbReference type="Pfam" id="PF05036">
    <property type="entry name" value="SPOR"/>
    <property type="match status" value="1"/>
</dbReference>
<dbReference type="GO" id="GO:0042834">
    <property type="term" value="F:peptidoglycan binding"/>
    <property type="evidence" value="ECO:0007669"/>
    <property type="project" value="InterPro"/>
</dbReference>
<dbReference type="SUPFAM" id="SSF110997">
    <property type="entry name" value="Sporulation related repeat"/>
    <property type="match status" value="1"/>
</dbReference>
<evidence type="ECO:0000259" key="1">
    <source>
        <dbReference type="PROSITE" id="PS51724"/>
    </source>
</evidence>
<sequence>MTNIAGAVVSLALIAGVGVWGYKLMVRDVSGIPVVRAVQGDMRVRPEEPGGQLAMNQGLAVNAVAADGGTQPPADRFVLAPRPVALSDEDTPILASMVVPGVASAPQSNSSEAGRAPGPDVAAALQSGSVDDLVNQLTDGVDRIDEDGEADRVDELVDTGSDAIAQPTLVAADVKGPGPKFSLRPKVRPADAPAMVIPARAVAVEATPTQEIDAASLATGTRLVQLGAFDSEEIARQQWTRIEGRFGDYLNGKARIIQKAQSGGRTFYRLRAHGFTDLSDARRFCSALVAEGADCIPVVTR</sequence>
<evidence type="ECO:0000313" key="3">
    <source>
        <dbReference type="Proteomes" id="UP000809337"/>
    </source>
</evidence>
<comment type="caution">
    <text evidence="2">The sequence shown here is derived from an EMBL/GenBank/DDBJ whole genome shotgun (WGS) entry which is preliminary data.</text>
</comment>
<dbReference type="Proteomes" id="UP000809337">
    <property type="component" value="Unassembled WGS sequence"/>
</dbReference>
<accession>A0A9Q2NZ80</accession>
<dbReference type="InterPro" id="IPR007730">
    <property type="entry name" value="SPOR-like_dom"/>
</dbReference>
<gene>
    <name evidence="2" type="ORF">JQX14_03895</name>
</gene>
<reference evidence="2" key="1">
    <citation type="submission" date="2021-01" db="EMBL/GenBank/DDBJ databases">
        <title>Diatom-associated Roseobacters Show Island Model of Population Structure.</title>
        <authorList>
            <person name="Qu L."/>
            <person name="Feng X."/>
            <person name="Chen Y."/>
            <person name="Li L."/>
            <person name="Wang X."/>
            <person name="Hu Z."/>
            <person name="Wang H."/>
            <person name="Luo H."/>
        </authorList>
    </citation>
    <scope>NUCLEOTIDE SEQUENCE</scope>
    <source>
        <strain evidence="2">SM26-45</strain>
    </source>
</reference>
<evidence type="ECO:0000313" key="2">
    <source>
        <dbReference type="EMBL" id="MBM2353662.1"/>
    </source>
</evidence>
<organism evidence="2 3">
    <name type="scientific">Pseudosulfitobacter pseudonitzschiae</name>
    <dbReference type="NCBI Taxonomy" id="1402135"/>
    <lineage>
        <taxon>Bacteria</taxon>
        <taxon>Pseudomonadati</taxon>
        <taxon>Pseudomonadota</taxon>
        <taxon>Alphaproteobacteria</taxon>
        <taxon>Rhodobacterales</taxon>
        <taxon>Roseobacteraceae</taxon>
        <taxon>Pseudosulfitobacter</taxon>
    </lineage>
</organism>
<proteinExistence type="predicted"/>
<dbReference type="EMBL" id="JAFBWN010000002">
    <property type="protein sequence ID" value="MBM2353662.1"/>
    <property type="molecule type" value="Genomic_DNA"/>
</dbReference>
<protein>
    <submittedName>
        <fullName evidence="2">SPOR domain-containing protein</fullName>
    </submittedName>
</protein>
<dbReference type="InterPro" id="IPR036680">
    <property type="entry name" value="SPOR-like_sf"/>
</dbReference>
<dbReference type="PROSITE" id="PS51724">
    <property type="entry name" value="SPOR"/>
    <property type="match status" value="1"/>
</dbReference>
<dbReference type="AlphaFoldDB" id="A0A9Q2NZ80"/>